<dbReference type="InterPro" id="IPR023779">
    <property type="entry name" value="Chromodomain_CS"/>
</dbReference>
<reference evidence="6 7" key="1">
    <citation type="submission" date="2016-03" db="EMBL/GenBank/DDBJ databases">
        <authorList>
            <person name="Ploux O."/>
        </authorList>
    </citation>
    <scope>NUCLEOTIDE SEQUENCE [LARGE SCALE GENOMIC DNA]</scope>
    <source>
        <strain evidence="6 7">UAMH 11012</strain>
    </source>
</reference>
<dbReference type="EMBL" id="FJOG01000005">
    <property type="protein sequence ID" value="CZR54675.1"/>
    <property type="molecule type" value="Genomic_DNA"/>
</dbReference>
<dbReference type="Proteomes" id="UP000184330">
    <property type="component" value="Unassembled WGS sequence"/>
</dbReference>
<evidence type="ECO:0000256" key="4">
    <source>
        <dbReference type="SAM" id="MobiDB-lite"/>
    </source>
</evidence>
<feature type="region of interest" description="Disordered" evidence="4">
    <location>
        <begin position="276"/>
        <end position="361"/>
    </location>
</feature>
<dbReference type="InterPro" id="IPR016197">
    <property type="entry name" value="Chromo-like_dom_sf"/>
</dbReference>
<feature type="region of interest" description="Disordered" evidence="4">
    <location>
        <begin position="533"/>
        <end position="553"/>
    </location>
</feature>
<dbReference type="GO" id="GO:0006338">
    <property type="term" value="P:chromatin remodeling"/>
    <property type="evidence" value="ECO:0007669"/>
    <property type="project" value="UniProtKB-ARBA"/>
</dbReference>
<dbReference type="AlphaFoldDB" id="A0A1L7WPI2"/>
<comment type="subcellular location">
    <subcellularLocation>
        <location evidence="1">Nucleus</location>
    </subcellularLocation>
</comment>
<evidence type="ECO:0000259" key="5">
    <source>
        <dbReference type="PROSITE" id="PS50013"/>
    </source>
</evidence>
<dbReference type="Pfam" id="PF00385">
    <property type="entry name" value="Chromo"/>
    <property type="match status" value="2"/>
</dbReference>
<dbReference type="Pfam" id="PF20150">
    <property type="entry name" value="2EXR"/>
    <property type="match status" value="1"/>
</dbReference>
<dbReference type="InterPro" id="IPR000953">
    <property type="entry name" value="Chromo/chromo_shadow_dom"/>
</dbReference>
<evidence type="ECO:0000256" key="2">
    <source>
        <dbReference type="ARBA" id="ARBA00011353"/>
    </source>
</evidence>
<dbReference type="GO" id="GO:0005634">
    <property type="term" value="C:nucleus"/>
    <property type="evidence" value="ECO:0007669"/>
    <property type="project" value="UniProtKB-SubCell"/>
</dbReference>
<sequence>MPLECCTSQTMPTQFDDLPYEIRHEIFRIALIAEWQPRVVEIFFKDGEIYSKTRPPPLLQVCQVSREVTLKKYKPWLPQFLGTSAYQPYEDLVQERGWENLSRLHNVCIDLRFDMLVINTQQWSPWNFGKLERDELRTLAINVGGWMDWLSVPQLARKFRNLRRLALFDGTKNSEMLLYKGGDIEREIERQSWKRKVVPMVDFKDIPGVFHGEGEISNWITYKHPKKSRSSRNRRDYDHTLSAPTSAATTPKSSQTSTPRACEEYKRYYLPPVYEKAAERSRTGKTSPTSSSVRKSTTTSSVITSRPSNHSRKRTRDGFEEFQAPDVSRTAAKKSHNGHRPATTSASCNHPSALHKRPTKVQPRKFVVPQIDEIIEPPREPSLPLRTVQEAFANIWEGVELVRSPTPEIRPALDLPRSSIIHDAKEPLLDFVDLSSLPPVSRPAPESPGSLAANFKDPFEDRDVPEMGFTQAELRAGRPRASSYIFASGSVFSSSFHGRDPNPGSRNASAAEIIDLTREVPVSQSRAEFVGLTRNSEHGDDLPALDWTQSTATQPDFETVQLEDLEIESTRQADLQLANPASFTSPISRPDDPSQNPEVWTSSLPDLQVEEEQYVVKRILEERSGPEGIQFLVKWEGYPDERDWTWNSENLIMQIAPDLVMAWMLSKDDAEPEGEAKRIELVVESVVEREVEVQTEVDIDNAIIDHDGGPRNQQNIKAQPSDDSPASVKEPESEQEVVVAEVELDIISAENIPERILGKKKFKGVPHYLVKWKGYELVKDRTWEPCERLGADVPWLAEAFEAKKGRKKK</sequence>
<dbReference type="PROSITE" id="PS50013">
    <property type="entry name" value="CHROMO_2"/>
    <property type="match status" value="2"/>
</dbReference>
<dbReference type="InterPro" id="IPR045518">
    <property type="entry name" value="2EXR"/>
</dbReference>
<feature type="compositionally biased region" description="Polar residues" evidence="4">
    <location>
        <begin position="711"/>
        <end position="724"/>
    </location>
</feature>
<keyword evidence="7" id="KW-1185">Reference proteome</keyword>
<dbReference type="InterPro" id="IPR051219">
    <property type="entry name" value="Heterochromatin_chromo-domain"/>
</dbReference>
<organism evidence="6 7">
    <name type="scientific">Phialocephala subalpina</name>
    <dbReference type="NCBI Taxonomy" id="576137"/>
    <lineage>
        <taxon>Eukaryota</taxon>
        <taxon>Fungi</taxon>
        <taxon>Dikarya</taxon>
        <taxon>Ascomycota</taxon>
        <taxon>Pezizomycotina</taxon>
        <taxon>Leotiomycetes</taxon>
        <taxon>Helotiales</taxon>
        <taxon>Mollisiaceae</taxon>
        <taxon>Phialocephala</taxon>
        <taxon>Phialocephala fortinii species complex</taxon>
    </lineage>
</organism>
<evidence type="ECO:0000313" key="6">
    <source>
        <dbReference type="EMBL" id="CZR54675.1"/>
    </source>
</evidence>
<dbReference type="CDD" id="cd00024">
    <property type="entry name" value="CD_CSD"/>
    <property type="match status" value="2"/>
</dbReference>
<feature type="compositionally biased region" description="Low complexity" evidence="4">
    <location>
        <begin position="242"/>
        <end position="259"/>
    </location>
</feature>
<accession>A0A1L7WPI2</accession>
<dbReference type="OrthoDB" id="433924at2759"/>
<evidence type="ECO:0000256" key="3">
    <source>
        <dbReference type="ARBA" id="ARBA00023242"/>
    </source>
</evidence>
<dbReference type="PROSITE" id="PS00598">
    <property type="entry name" value="CHROMO_1"/>
    <property type="match status" value="1"/>
</dbReference>
<feature type="compositionally biased region" description="Low complexity" evidence="4">
    <location>
        <begin position="285"/>
        <end position="308"/>
    </location>
</feature>
<dbReference type="SMART" id="SM00298">
    <property type="entry name" value="CHROMO"/>
    <property type="match status" value="2"/>
</dbReference>
<evidence type="ECO:0000313" key="7">
    <source>
        <dbReference type="Proteomes" id="UP000184330"/>
    </source>
</evidence>
<proteinExistence type="predicted"/>
<dbReference type="PANTHER" id="PTHR22812">
    <property type="entry name" value="CHROMOBOX PROTEIN"/>
    <property type="match status" value="1"/>
</dbReference>
<feature type="region of interest" description="Disordered" evidence="4">
    <location>
        <begin position="577"/>
        <end position="603"/>
    </location>
</feature>
<dbReference type="InterPro" id="IPR023780">
    <property type="entry name" value="Chromo_domain"/>
</dbReference>
<feature type="region of interest" description="Disordered" evidence="4">
    <location>
        <begin position="225"/>
        <end position="262"/>
    </location>
</feature>
<comment type="subunit">
    <text evidence="2">Component of the NuA4 histone acetyltransferase complex.</text>
</comment>
<protein>
    <recommendedName>
        <fullName evidence="5">Chromo domain-containing protein</fullName>
    </recommendedName>
</protein>
<name>A0A1L7WPI2_9HELO</name>
<dbReference type="SUPFAM" id="SSF54160">
    <property type="entry name" value="Chromo domain-like"/>
    <property type="match status" value="2"/>
</dbReference>
<feature type="domain" description="Chromo" evidence="5">
    <location>
        <begin position="614"/>
        <end position="675"/>
    </location>
</feature>
<feature type="compositionally biased region" description="Polar residues" evidence="4">
    <location>
        <begin position="579"/>
        <end position="603"/>
    </location>
</feature>
<feature type="region of interest" description="Disordered" evidence="4">
    <location>
        <begin position="701"/>
        <end position="734"/>
    </location>
</feature>
<dbReference type="Gene3D" id="2.40.50.40">
    <property type="match status" value="2"/>
</dbReference>
<keyword evidence="3" id="KW-0539">Nucleus</keyword>
<gene>
    <name evidence="6" type="ORF">PAC_04559</name>
</gene>
<dbReference type="STRING" id="576137.A0A1L7WPI2"/>
<feature type="domain" description="Chromo" evidence="5">
    <location>
        <begin position="751"/>
        <end position="809"/>
    </location>
</feature>
<evidence type="ECO:0000256" key="1">
    <source>
        <dbReference type="ARBA" id="ARBA00004123"/>
    </source>
</evidence>